<evidence type="ECO:0000313" key="2">
    <source>
        <dbReference type="EMBL" id="RYC73376.1"/>
    </source>
</evidence>
<dbReference type="PANTHER" id="PTHR14859:SF1">
    <property type="entry name" value="PGAP2-INTERACTING PROTEIN"/>
    <property type="match status" value="1"/>
</dbReference>
<dbReference type="RefSeq" id="WP_129604943.1">
    <property type="nucleotide sequence ID" value="NZ_PRLL01000015.1"/>
</dbReference>
<sequence>MHSIKILQLNVWGGRIKDGLTNFIKEGNYDLICLQEAVWDRNHTKTLEYFMDTVDKIKEEANFKYDTRSSQFGISILNNIIHYESGNAILSKIPFKHSEEKILHGEYRFATNLDQYEQAVKHNLYTAQKVILENGLTVINYHGYWLKDPLGDETSVLCMRSVADMISSDKNPVILCGDLNVIPEARAMRELDFLRDLTAVHNIPTTLRNIRFTKDVPCDHILISDNINFQDFEVIDAPVSDHCALTVKINF</sequence>
<name>A0ABY0FLV4_9BACT</name>
<gene>
    <name evidence="2" type="ORF">G3KMM_00422</name>
</gene>
<dbReference type="EMBL" id="PRLL01000015">
    <property type="protein sequence ID" value="RYC73376.1"/>
    <property type="molecule type" value="Genomic_DNA"/>
</dbReference>
<dbReference type="PANTHER" id="PTHR14859">
    <property type="entry name" value="CALCOFLUOR WHITE HYPERSENSITIVE PROTEIN PRECURSOR"/>
    <property type="match status" value="1"/>
</dbReference>
<dbReference type="InterPro" id="IPR005135">
    <property type="entry name" value="Endo/exonuclease/phosphatase"/>
</dbReference>
<feature type="domain" description="Endonuclease/exonuclease/phosphatase" evidence="1">
    <location>
        <begin position="7"/>
        <end position="242"/>
    </location>
</feature>
<dbReference type="Proteomes" id="UP001191004">
    <property type="component" value="Unassembled WGS sequence"/>
</dbReference>
<protein>
    <recommendedName>
        <fullName evidence="1">Endonuclease/exonuclease/phosphatase domain-containing protein</fullName>
    </recommendedName>
</protein>
<organism evidence="2 3">
    <name type="scientific">Candidatus Nanosyncoccus nanoralicus</name>
    <dbReference type="NCBI Taxonomy" id="2171996"/>
    <lineage>
        <taxon>Bacteria</taxon>
        <taxon>Candidatus Saccharimonadota</taxon>
        <taxon>Candidatus Nanosyncoccalia</taxon>
        <taxon>Candidatus Nanosyncoccales</taxon>
        <taxon>Candidatus Nanosyncoccaceae</taxon>
        <taxon>Candidatus Nanosyncoccus</taxon>
    </lineage>
</organism>
<dbReference type="InterPro" id="IPR051916">
    <property type="entry name" value="GPI-anchor_lipid_remodeler"/>
</dbReference>
<comment type="caution">
    <text evidence="2">The sequence shown here is derived from an EMBL/GenBank/DDBJ whole genome shotgun (WGS) entry which is preliminary data.</text>
</comment>
<accession>A0ABY0FLV4</accession>
<reference evidence="2 3" key="2">
    <citation type="journal article" date="2020" name="Cell Rep.">
        <title>Acquisition and Adaptation of Ultra-small Parasitic Reduced Genome Bacteria to Mammalian Hosts.</title>
        <authorList>
            <person name="McLean J.S."/>
            <person name="Bor B."/>
            <person name="Kerns K.A."/>
            <person name="Liu Q."/>
            <person name="To T.T."/>
            <person name="Solden L."/>
            <person name="Hendrickson E.L."/>
            <person name="Wrighton K."/>
            <person name="Shi W."/>
            <person name="He X."/>
        </authorList>
    </citation>
    <scope>NUCLEOTIDE SEQUENCE [LARGE SCALE GENOMIC DNA]</scope>
    <source>
        <strain evidence="2 3">TM7_KMM_G3_1_HOT_351</strain>
    </source>
</reference>
<evidence type="ECO:0000313" key="3">
    <source>
        <dbReference type="Proteomes" id="UP001191004"/>
    </source>
</evidence>
<evidence type="ECO:0000259" key="1">
    <source>
        <dbReference type="Pfam" id="PF03372"/>
    </source>
</evidence>
<dbReference type="InterPro" id="IPR036691">
    <property type="entry name" value="Endo/exonu/phosph_ase_sf"/>
</dbReference>
<reference evidence="2 3" key="1">
    <citation type="journal article" date="2018" name="bioRxiv">
        <title>Evidence of independent acquisition and adaption of ultra-small bacteria to human hosts across the highly diverse yet reduced genomes of the phylum Saccharibacteria.</title>
        <authorList>
            <person name="McLean J.S."/>
            <person name="Bor B."/>
            <person name="To T.T."/>
            <person name="Liu Q."/>
            <person name="Kearns K.A."/>
            <person name="Solden L.M."/>
            <person name="Wrighton K.C."/>
            <person name="He X."/>
            <person name="Shi W."/>
        </authorList>
    </citation>
    <scope>NUCLEOTIDE SEQUENCE [LARGE SCALE GENOMIC DNA]</scope>
    <source>
        <strain evidence="2 3">TM7_KMM_G3_1_HOT_351</strain>
    </source>
</reference>
<dbReference type="Gene3D" id="3.60.10.10">
    <property type="entry name" value="Endonuclease/exonuclease/phosphatase"/>
    <property type="match status" value="1"/>
</dbReference>
<dbReference type="Pfam" id="PF03372">
    <property type="entry name" value="Exo_endo_phos"/>
    <property type="match status" value="1"/>
</dbReference>
<dbReference type="SUPFAM" id="SSF56219">
    <property type="entry name" value="DNase I-like"/>
    <property type="match status" value="1"/>
</dbReference>
<keyword evidence="3" id="KW-1185">Reference proteome</keyword>
<proteinExistence type="predicted"/>